<accession>A0A9Q3GPD0</accession>
<dbReference type="EMBL" id="AVOT02003650">
    <property type="protein sequence ID" value="MBW0474177.1"/>
    <property type="molecule type" value="Genomic_DNA"/>
</dbReference>
<reference evidence="1" key="1">
    <citation type="submission" date="2021-03" db="EMBL/GenBank/DDBJ databases">
        <title>Draft genome sequence of rust myrtle Austropuccinia psidii MF-1, a brazilian biotype.</title>
        <authorList>
            <person name="Quecine M.C."/>
            <person name="Pachon D.M.R."/>
            <person name="Bonatelli M.L."/>
            <person name="Correr F.H."/>
            <person name="Franceschini L.M."/>
            <person name="Leite T.F."/>
            <person name="Margarido G.R.A."/>
            <person name="Almeida C.A."/>
            <person name="Ferrarezi J.A."/>
            <person name="Labate C.A."/>
        </authorList>
    </citation>
    <scope>NUCLEOTIDE SEQUENCE</scope>
    <source>
        <strain evidence="1">MF-1</strain>
    </source>
</reference>
<evidence type="ECO:0000313" key="2">
    <source>
        <dbReference type="Proteomes" id="UP000765509"/>
    </source>
</evidence>
<comment type="caution">
    <text evidence="1">The sequence shown here is derived from an EMBL/GenBank/DDBJ whole genome shotgun (WGS) entry which is preliminary data.</text>
</comment>
<proteinExistence type="predicted"/>
<keyword evidence="2" id="KW-1185">Reference proteome</keyword>
<dbReference type="OrthoDB" id="2517075at2759"/>
<name>A0A9Q3GPD0_9BASI</name>
<sequence>MEIDRRRNFKFSEWAPEFDTSYSDKTEPEGTETPILGMSSLELHNEFFSSVTKTYAKHKQFSIMLQLLQKKYRGPEQEFHLEEPWFRDYKDDELILIDGILYHRDEHTSSLKVIDKDKISLILQ</sequence>
<gene>
    <name evidence="1" type="ORF">O181_013892</name>
</gene>
<evidence type="ECO:0000313" key="1">
    <source>
        <dbReference type="EMBL" id="MBW0474177.1"/>
    </source>
</evidence>
<protein>
    <submittedName>
        <fullName evidence="1">Uncharacterized protein</fullName>
    </submittedName>
</protein>
<organism evidence="1 2">
    <name type="scientific">Austropuccinia psidii MF-1</name>
    <dbReference type="NCBI Taxonomy" id="1389203"/>
    <lineage>
        <taxon>Eukaryota</taxon>
        <taxon>Fungi</taxon>
        <taxon>Dikarya</taxon>
        <taxon>Basidiomycota</taxon>
        <taxon>Pucciniomycotina</taxon>
        <taxon>Pucciniomycetes</taxon>
        <taxon>Pucciniales</taxon>
        <taxon>Sphaerophragmiaceae</taxon>
        <taxon>Austropuccinia</taxon>
    </lineage>
</organism>
<dbReference type="Proteomes" id="UP000765509">
    <property type="component" value="Unassembled WGS sequence"/>
</dbReference>
<dbReference type="AlphaFoldDB" id="A0A9Q3GPD0"/>